<keyword evidence="2" id="KW-1185">Reference proteome</keyword>
<organism evidence="1 2">
    <name type="scientific">Senna tora</name>
    <dbReference type="NCBI Taxonomy" id="362788"/>
    <lineage>
        <taxon>Eukaryota</taxon>
        <taxon>Viridiplantae</taxon>
        <taxon>Streptophyta</taxon>
        <taxon>Embryophyta</taxon>
        <taxon>Tracheophyta</taxon>
        <taxon>Spermatophyta</taxon>
        <taxon>Magnoliopsida</taxon>
        <taxon>eudicotyledons</taxon>
        <taxon>Gunneridae</taxon>
        <taxon>Pentapetalae</taxon>
        <taxon>rosids</taxon>
        <taxon>fabids</taxon>
        <taxon>Fabales</taxon>
        <taxon>Fabaceae</taxon>
        <taxon>Caesalpinioideae</taxon>
        <taxon>Cassia clade</taxon>
        <taxon>Senna</taxon>
    </lineage>
</organism>
<proteinExistence type="predicted"/>
<dbReference type="AlphaFoldDB" id="A0A834SP78"/>
<name>A0A834SP78_9FABA</name>
<protein>
    <submittedName>
        <fullName evidence="1">Uncharacterized protein</fullName>
    </submittedName>
</protein>
<dbReference type="EMBL" id="JAAIUW010000012">
    <property type="protein sequence ID" value="KAF7807061.1"/>
    <property type="molecule type" value="Genomic_DNA"/>
</dbReference>
<dbReference type="Proteomes" id="UP000634136">
    <property type="component" value="Unassembled WGS sequence"/>
</dbReference>
<comment type="caution">
    <text evidence="1">The sequence shown here is derived from an EMBL/GenBank/DDBJ whole genome shotgun (WGS) entry which is preliminary data.</text>
</comment>
<evidence type="ECO:0000313" key="2">
    <source>
        <dbReference type="Proteomes" id="UP000634136"/>
    </source>
</evidence>
<accession>A0A834SP78</accession>
<evidence type="ECO:0000313" key="1">
    <source>
        <dbReference type="EMBL" id="KAF7807061.1"/>
    </source>
</evidence>
<gene>
    <name evidence="1" type="ORF">G2W53_039222</name>
</gene>
<reference evidence="1" key="1">
    <citation type="submission" date="2020-09" db="EMBL/GenBank/DDBJ databases">
        <title>Genome-Enabled Discovery of Anthraquinone Biosynthesis in Senna tora.</title>
        <authorList>
            <person name="Kang S.-H."/>
            <person name="Pandey R.P."/>
            <person name="Lee C.-M."/>
            <person name="Sim J.-S."/>
            <person name="Jeong J.-T."/>
            <person name="Choi B.-S."/>
            <person name="Jung M."/>
            <person name="Ginzburg D."/>
            <person name="Zhao K."/>
            <person name="Won S.Y."/>
            <person name="Oh T.-J."/>
            <person name="Yu Y."/>
            <person name="Kim N.-H."/>
            <person name="Lee O.R."/>
            <person name="Lee T.-H."/>
            <person name="Bashyal P."/>
            <person name="Kim T.-S."/>
            <person name="Lee W.-H."/>
            <person name="Kawkins C."/>
            <person name="Kim C.-K."/>
            <person name="Kim J.S."/>
            <person name="Ahn B.O."/>
            <person name="Rhee S.Y."/>
            <person name="Sohng J.K."/>
        </authorList>
    </citation>
    <scope>NUCLEOTIDE SEQUENCE</scope>
    <source>
        <tissue evidence="1">Leaf</tissue>
    </source>
</reference>
<sequence length="90" mass="10160">MEGFKEAGMIGNDLNKKNICKVMHIKWHPPNDSLSIINMINDGVDNSHPLSQIITEIRRLADRNSRWLSSSTPLEKDDIIGLCLLRDFAG</sequence>